<accession>A0ABN7X5G1</accession>
<name>A0ABN7X5G1_GIGMA</name>
<dbReference type="EMBL" id="CAJVQB010083261">
    <property type="protein sequence ID" value="CAG8846385.1"/>
    <property type="molecule type" value="Genomic_DNA"/>
</dbReference>
<feature type="non-terminal residue" evidence="2">
    <location>
        <position position="1"/>
    </location>
</feature>
<evidence type="ECO:0000313" key="2">
    <source>
        <dbReference type="EMBL" id="CAG8846385.1"/>
    </source>
</evidence>
<evidence type="ECO:0000313" key="3">
    <source>
        <dbReference type="Proteomes" id="UP000789901"/>
    </source>
</evidence>
<organism evidence="2 3">
    <name type="scientific">Gigaspora margarita</name>
    <dbReference type="NCBI Taxonomy" id="4874"/>
    <lineage>
        <taxon>Eukaryota</taxon>
        <taxon>Fungi</taxon>
        <taxon>Fungi incertae sedis</taxon>
        <taxon>Mucoromycota</taxon>
        <taxon>Glomeromycotina</taxon>
        <taxon>Glomeromycetes</taxon>
        <taxon>Diversisporales</taxon>
        <taxon>Gigasporaceae</taxon>
        <taxon>Gigaspora</taxon>
    </lineage>
</organism>
<proteinExistence type="predicted"/>
<gene>
    <name evidence="2" type="ORF">GMARGA_LOCUS38135</name>
</gene>
<keyword evidence="3" id="KW-1185">Reference proteome</keyword>
<feature type="compositionally biased region" description="Acidic residues" evidence="1">
    <location>
        <begin position="121"/>
        <end position="131"/>
    </location>
</feature>
<reference evidence="2 3" key="1">
    <citation type="submission" date="2021-06" db="EMBL/GenBank/DDBJ databases">
        <authorList>
            <person name="Kallberg Y."/>
            <person name="Tangrot J."/>
            <person name="Rosling A."/>
        </authorList>
    </citation>
    <scope>NUCLEOTIDE SEQUENCE [LARGE SCALE GENOMIC DNA]</scope>
    <source>
        <strain evidence="2 3">120-4 pot B 10/14</strain>
    </source>
</reference>
<feature type="region of interest" description="Disordered" evidence="1">
    <location>
        <begin position="117"/>
        <end position="146"/>
    </location>
</feature>
<dbReference type="Proteomes" id="UP000789901">
    <property type="component" value="Unassembled WGS sequence"/>
</dbReference>
<protein>
    <submittedName>
        <fullName evidence="2">38397_t:CDS:1</fullName>
    </submittedName>
</protein>
<feature type="non-terminal residue" evidence="2">
    <location>
        <position position="146"/>
    </location>
</feature>
<comment type="caution">
    <text evidence="2">The sequence shown here is derived from an EMBL/GenBank/DDBJ whole genome shotgun (WGS) entry which is preliminary data.</text>
</comment>
<evidence type="ECO:0000256" key="1">
    <source>
        <dbReference type="SAM" id="MobiDB-lite"/>
    </source>
</evidence>
<sequence length="146" mass="17168">AEDKTCIKVVEYFHANSEHKEWKKILDSIKKDLKKVIKSTFGFDVTRKRKAQRIIDNWKILLILYLYFDDNWIAPINNPNDRAQFKIGFQQSNDHDEEIKHENDDSLNLLEQSIEVSSNDQDVETTYEDGDNPFIANTGENSIKYK</sequence>